<evidence type="ECO:0000256" key="1">
    <source>
        <dbReference type="SAM" id="MobiDB-lite"/>
    </source>
</evidence>
<dbReference type="EMBL" id="MCGR01000003">
    <property type="protein sequence ID" value="ORY90665.1"/>
    <property type="molecule type" value="Genomic_DNA"/>
</dbReference>
<name>A0A1Y2G1E1_9BASI</name>
<sequence>MLEMLDLTGDSSDDELSPSVASSPRSKVSPSTTKSFSTAPRPSSSRKLSEGPSVEAQAPSKKRKTSSENGSIAKSGSGASAASGAKSTTSSTASPVVVPKSTLPIFAFAQRSTSTFSLSSNSSPRPTQRAFYHTGSPDSPSLPFSTLTLAYTRPDNGKVVRGDDLKLSAFDVFGYGGGTNERGIVATMRLKLDFIGDLVGAGDVQSSSTGNQAGIGIGKPLLLIYDKMDLPSGVGEGAFAVGPIVLHRAPCKFGPVGTHAKLAIVSGALPALLRQASDALSFHSSLAKLPTAPPTFASPSRPPTSTDH</sequence>
<keyword evidence="3" id="KW-1185">Reference proteome</keyword>
<dbReference type="InParanoid" id="A0A1Y2G1E1"/>
<accession>A0A1Y2G1E1</accession>
<proteinExistence type="predicted"/>
<protein>
    <submittedName>
        <fullName evidence="2">Uncharacterized protein</fullName>
    </submittedName>
</protein>
<organism evidence="2 3">
    <name type="scientific">Leucosporidium creatinivorum</name>
    <dbReference type="NCBI Taxonomy" id="106004"/>
    <lineage>
        <taxon>Eukaryota</taxon>
        <taxon>Fungi</taxon>
        <taxon>Dikarya</taxon>
        <taxon>Basidiomycota</taxon>
        <taxon>Pucciniomycotina</taxon>
        <taxon>Microbotryomycetes</taxon>
        <taxon>Leucosporidiales</taxon>
        <taxon>Leucosporidium</taxon>
    </lineage>
</organism>
<feature type="region of interest" description="Disordered" evidence="1">
    <location>
        <begin position="116"/>
        <end position="138"/>
    </location>
</feature>
<dbReference type="AlphaFoldDB" id="A0A1Y2G1E1"/>
<evidence type="ECO:0000313" key="3">
    <source>
        <dbReference type="Proteomes" id="UP000193467"/>
    </source>
</evidence>
<comment type="caution">
    <text evidence="2">The sequence shown here is derived from an EMBL/GenBank/DDBJ whole genome shotgun (WGS) entry which is preliminary data.</text>
</comment>
<feature type="compositionally biased region" description="Low complexity" evidence="1">
    <location>
        <begin position="73"/>
        <end position="95"/>
    </location>
</feature>
<dbReference type="Proteomes" id="UP000193467">
    <property type="component" value="Unassembled WGS sequence"/>
</dbReference>
<feature type="region of interest" description="Disordered" evidence="1">
    <location>
        <begin position="1"/>
        <end position="95"/>
    </location>
</feature>
<gene>
    <name evidence="2" type="ORF">BCR35DRAFT_104666</name>
</gene>
<reference evidence="2 3" key="1">
    <citation type="submission" date="2016-07" db="EMBL/GenBank/DDBJ databases">
        <title>Pervasive Adenine N6-methylation of Active Genes in Fungi.</title>
        <authorList>
            <consortium name="DOE Joint Genome Institute"/>
            <person name="Mondo S.J."/>
            <person name="Dannebaum R.O."/>
            <person name="Kuo R.C."/>
            <person name="Labutti K."/>
            <person name="Haridas S."/>
            <person name="Kuo A."/>
            <person name="Salamov A."/>
            <person name="Ahrendt S.R."/>
            <person name="Lipzen A."/>
            <person name="Sullivan W."/>
            <person name="Andreopoulos W.B."/>
            <person name="Clum A."/>
            <person name="Lindquist E."/>
            <person name="Daum C."/>
            <person name="Ramamoorthy G.K."/>
            <person name="Gryganskyi A."/>
            <person name="Culley D."/>
            <person name="Magnuson J.K."/>
            <person name="James T.Y."/>
            <person name="O'Malley M.A."/>
            <person name="Stajich J.E."/>
            <person name="Spatafora J.W."/>
            <person name="Visel A."/>
            <person name="Grigoriev I.V."/>
        </authorList>
    </citation>
    <scope>NUCLEOTIDE SEQUENCE [LARGE SCALE GENOMIC DNA]</scope>
    <source>
        <strain evidence="2 3">62-1032</strain>
    </source>
</reference>
<feature type="compositionally biased region" description="Polar residues" evidence="1">
    <location>
        <begin position="19"/>
        <end position="46"/>
    </location>
</feature>
<evidence type="ECO:0000313" key="2">
    <source>
        <dbReference type="EMBL" id="ORY90665.1"/>
    </source>
</evidence>